<organism evidence="1 2">
    <name type="scientific">Mollisia scopiformis</name>
    <name type="common">Conifer needle endophyte fungus</name>
    <name type="synonym">Phialocephala scopiformis</name>
    <dbReference type="NCBI Taxonomy" id="149040"/>
    <lineage>
        <taxon>Eukaryota</taxon>
        <taxon>Fungi</taxon>
        <taxon>Dikarya</taxon>
        <taxon>Ascomycota</taxon>
        <taxon>Pezizomycotina</taxon>
        <taxon>Leotiomycetes</taxon>
        <taxon>Helotiales</taxon>
        <taxon>Mollisiaceae</taxon>
        <taxon>Mollisia</taxon>
    </lineage>
</organism>
<keyword evidence="2" id="KW-1185">Reference proteome</keyword>
<protein>
    <submittedName>
        <fullName evidence="1">Uncharacterized protein</fullName>
    </submittedName>
</protein>
<dbReference type="InParanoid" id="A0A194X1A3"/>
<dbReference type="EMBL" id="KQ947421">
    <property type="protein sequence ID" value="KUJ13968.1"/>
    <property type="molecule type" value="Genomic_DNA"/>
</dbReference>
<dbReference type="KEGG" id="psco:LY89DRAFT_736971"/>
<sequence>MDQSRGFPLRQLPPEILDQIFRSNMTPEPLTRLPPLLLSFSPTKEPQLYQEAKKLYKETNFVVTYRNEKEFMALPMKDMMKIHHITVVLEEIDDDPTCWPVVKPKLRNHKSILQNAFQTVTMDLRRVPERHWSENYGTHSLLHYLVVASTVGVERINIVVSSEQLAYSMTQGPSVTWDLGRREVKSETFTGFEMSRLGQDVVYTWRKTEGIEKRKLFVPPTRHSNATLKLQ</sequence>
<dbReference type="AlphaFoldDB" id="A0A194X1A3"/>
<dbReference type="Proteomes" id="UP000070700">
    <property type="component" value="Unassembled WGS sequence"/>
</dbReference>
<proteinExistence type="predicted"/>
<dbReference type="GeneID" id="28829925"/>
<evidence type="ECO:0000313" key="1">
    <source>
        <dbReference type="EMBL" id="KUJ13968.1"/>
    </source>
</evidence>
<reference evidence="1 2" key="1">
    <citation type="submission" date="2015-10" db="EMBL/GenBank/DDBJ databases">
        <title>Full genome of DAOMC 229536 Phialocephala scopiformis, a fungal endophyte of spruce producing the potent anti-insectan compound rugulosin.</title>
        <authorList>
            <consortium name="DOE Joint Genome Institute"/>
            <person name="Walker A.K."/>
            <person name="Frasz S.L."/>
            <person name="Seifert K.A."/>
            <person name="Miller J.D."/>
            <person name="Mondo S.J."/>
            <person name="Labutti K."/>
            <person name="Lipzen A."/>
            <person name="Dockter R."/>
            <person name="Kennedy M."/>
            <person name="Grigoriev I.V."/>
            <person name="Spatafora J.W."/>
        </authorList>
    </citation>
    <scope>NUCLEOTIDE SEQUENCE [LARGE SCALE GENOMIC DNA]</scope>
    <source>
        <strain evidence="1 2">CBS 120377</strain>
    </source>
</reference>
<dbReference type="RefSeq" id="XP_018068323.1">
    <property type="nucleotide sequence ID" value="XM_018220199.1"/>
</dbReference>
<name>A0A194X1A3_MOLSC</name>
<accession>A0A194X1A3</accession>
<evidence type="ECO:0000313" key="2">
    <source>
        <dbReference type="Proteomes" id="UP000070700"/>
    </source>
</evidence>
<gene>
    <name evidence="1" type="ORF">LY89DRAFT_736971</name>
</gene>
<dbReference type="OrthoDB" id="3526778at2759"/>